<evidence type="ECO:0000313" key="4">
    <source>
        <dbReference type="Proteomes" id="UP000186817"/>
    </source>
</evidence>
<comment type="caution">
    <text evidence="3">The sequence shown here is derived from an EMBL/GenBank/DDBJ whole genome shotgun (WGS) entry which is preliminary data.</text>
</comment>
<keyword evidence="1" id="KW-0175">Coiled coil</keyword>
<gene>
    <name evidence="3" type="ORF">AK812_SmicGene44434</name>
</gene>
<name>A0A1Q9BYG8_SYMMI</name>
<evidence type="ECO:0000256" key="2">
    <source>
        <dbReference type="SAM" id="MobiDB-lite"/>
    </source>
</evidence>
<feature type="compositionally biased region" description="Polar residues" evidence="2">
    <location>
        <begin position="38"/>
        <end position="49"/>
    </location>
</feature>
<feature type="coiled-coil region" evidence="1">
    <location>
        <begin position="459"/>
        <end position="486"/>
    </location>
</feature>
<dbReference type="EMBL" id="LSRX01002309">
    <property type="protein sequence ID" value="OLP75727.1"/>
    <property type="molecule type" value="Genomic_DNA"/>
</dbReference>
<sequence>MSPEQDVAEKRHVTIDVGGAGRGKGKEAGGKGPRSCKGQEQTSATQRRQCTPPAAPGKQSDKLCGLGTPAPTNLKAKHVKPTAAPARKFWIQYTGFGTFSEAQSCPSGAATVSAWHASCGEGRHKCGVNGKLHTAPQGQAVRDDFYASLVLADGDNIEKTHKNMHRNSCTSLPAYSGGSSFEWAPTGTQYTGAWASLEVVSVGIRWLATPASRCCEREWQAQPTQQVKSSEFVHGCMAPAQGSIRLQQMSQMVIPQELLQMLQQLQQHHLQLGQMPDIEHLRNAMHAVASDLEGRSNQLARVVQFQMGGITSLQDHLTDLQRQTAAGEVKRDEMMRHVSGCLEDLKQMQSALQMFETRTVQGLKTLDERIAGLESQMAHIKSTSEETQRMREHMEQLQVQFNQVVARLEGLDTPTEDGAQTPVGAQTNLMAENLSLLQGEVGQIGRYQRELDVRWDQQRDASNRRHEEIMARLSALERNALQLRQHEETVTKLRQHEETIARHLSAMPGSGVSDQGMNTSLPAYDVPSLNMPSGEPWECGLQLQQWISEFTTVASCVALEFNQYFLKQLETAKSRYDARQIQLKPEDIEAPPVPSHCEEMENRLSLTLMRVLPEQLRKPVMEQSAGQRVSSVRMLEGVFERFIPGGVEEKTRAEWAQKRMFGQAVLERGQKEDYEYTVAAQLKGKGKGRGKGKEENQIQNPSYAWLTSGQREVNFANLLPIWFRWTRELIKFFVQLDREIVVKS</sequence>
<evidence type="ECO:0000313" key="3">
    <source>
        <dbReference type="EMBL" id="OLP75727.1"/>
    </source>
</evidence>
<proteinExistence type="predicted"/>
<feature type="coiled-coil region" evidence="1">
    <location>
        <begin position="363"/>
        <end position="400"/>
    </location>
</feature>
<reference evidence="3 4" key="1">
    <citation type="submission" date="2016-02" db="EMBL/GenBank/DDBJ databases">
        <title>Genome analysis of coral dinoflagellate symbionts highlights evolutionary adaptations to a symbiotic lifestyle.</title>
        <authorList>
            <person name="Aranda M."/>
            <person name="Li Y."/>
            <person name="Liew Y.J."/>
            <person name="Baumgarten S."/>
            <person name="Simakov O."/>
            <person name="Wilson M."/>
            <person name="Piel J."/>
            <person name="Ashoor H."/>
            <person name="Bougouffa S."/>
            <person name="Bajic V.B."/>
            <person name="Ryu T."/>
            <person name="Ravasi T."/>
            <person name="Bayer T."/>
            <person name="Micklem G."/>
            <person name="Kim H."/>
            <person name="Bhak J."/>
            <person name="Lajeunesse T.C."/>
            <person name="Voolstra C.R."/>
        </authorList>
    </citation>
    <scope>NUCLEOTIDE SEQUENCE [LARGE SCALE GENOMIC DNA]</scope>
    <source>
        <strain evidence="3 4">CCMP2467</strain>
    </source>
</reference>
<feature type="region of interest" description="Disordered" evidence="2">
    <location>
        <begin position="1"/>
        <end position="74"/>
    </location>
</feature>
<accession>A0A1Q9BYG8</accession>
<dbReference type="AlphaFoldDB" id="A0A1Q9BYG8"/>
<dbReference type="Proteomes" id="UP000186817">
    <property type="component" value="Unassembled WGS sequence"/>
</dbReference>
<organism evidence="3 4">
    <name type="scientific">Symbiodinium microadriaticum</name>
    <name type="common">Dinoflagellate</name>
    <name type="synonym">Zooxanthella microadriatica</name>
    <dbReference type="NCBI Taxonomy" id="2951"/>
    <lineage>
        <taxon>Eukaryota</taxon>
        <taxon>Sar</taxon>
        <taxon>Alveolata</taxon>
        <taxon>Dinophyceae</taxon>
        <taxon>Suessiales</taxon>
        <taxon>Symbiodiniaceae</taxon>
        <taxon>Symbiodinium</taxon>
    </lineage>
</organism>
<evidence type="ECO:0000256" key="1">
    <source>
        <dbReference type="SAM" id="Coils"/>
    </source>
</evidence>
<keyword evidence="4" id="KW-1185">Reference proteome</keyword>
<protein>
    <submittedName>
        <fullName evidence="3">Uncharacterized protein</fullName>
    </submittedName>
</protein>